<keyword evidence="3 4" id="KW-0131">Cell cycle</keyword>
<keyword evidence="1 4" id="KW-0132">Cell division</keyword>
<dbReference type="NCBIfam" id="TIGR00647">
    <property type="entry name" value="DNA_bind_WhiA"/>
    <property type="match status" value="1"/>
</dbReference>
<feature type="domain" description="Sporulation regulator WhiA C-terminal" evidence="5">
    <location>
        <begin position="210"/>
        <end position="293"/>
    </location>
</feature>
<evidence type="ECO:0000256" key="2">
    <source>
        <dbReference type="ARBA" id="ARBA00023125"/>
    </source>
</evidence>
<dbReference type="Pfam" id="PF02650">
    <property type="entry name" value="HTH_WhiA"/>
    <property type="match status" value="1"/>
</dbReference>
<dbReference type="HAMAP" id="MF_01420">
    <property type="entry name" value="HTH_type_WhiA"/>
    <property type="match status" value="1"/>
</dbReference>
<evidence type="ECO:0000313" key="8">
    <source>
        <dbReference type="Proteomes" id="UP000641741"/>
    </source>
</evidence>
<evidence type="ECO:0000256" key="3">
    <source>
        <dbReference type="ARBA" id="ARBA00023306"/>
    </source>
</evidence>
<name>A0ABR7GPZ7_9FIRM</name>
<dbReference type="PANTHER" id="PTHR37307:SF1">
    <property type="entry name" value="CELL DIVISION PROTEIN WHIA-RELATED"/>
    <property type="match status" value="1"/>
</dbReference>
<dbReference type="EMBL" id="JACOPK010000010">
    <property type="protein sequence ID" value="MBC5696382.1"/>
    <property type="molecule type" value="Genomic_DNA"/>
</dbReference>
<evidence type="ECO:0000259" key="6">
    <source>
        <dbReference type="Pfam" id="PF14527"/>
    </source>
</evidence>
<dbReference type="Proteomes" id="UP000641741">
    <property type="component" value="Unassembled WGS sequence"/>
</dbReference>
<keyword evidence="2 4" id="KW-0238">DNA-binding</keyword>
<dbReference type="InterPro" id="IPR039518">
    <property type="entry name" value="WhiA_LAGLIDADG_dom"/>
</dbReference>
<proteinExistence type="inferred from homology"/>
<protein>
    <recommendedName>
        <fullName evidence="4">Probable cell division protein WhiA</fullName>
    </recommendedName>
</protein>
<dbReference type="SUPFAM" id="SSF55608">
    <property type="entry name" value="Homing endonucleases"/>
    <property type="match status" value="1"/>
</dbReference>
<accession>A0ABR7GPZ7</accession>
<comment type="caution">
    <text evidence="7">The sequence shown here is derived from an EMBL/GenBank/DDBJ whole genome shotgun (WGS) entry which is preliminary data.</text>
</comment>
<evidence type="ECO:0000256" key="1">
    <source>
        <dbReference type="ARBA" id="ARBA00022618"/>
    </source>
</evidence>
<evidence type="ECO:0000256" key="4">
    <source>
        <dbReference type="HAMAP-Rule" id="MF_01420"/>
    </source>
</evidence>
<reference evidence="7 8" key="1">
    <citation type="submission" date="2020-08" db="EMBL/GenBank/DDBJ databases">
        <title>Genome public.</title>
        <authorList>
            <person name="Liu C."/>
            <person name="Sun Q."/>
        </authorList>
    </citation>
    <scope>NUCLEOTIDE SEQUENCE [LARGE SCALE GENOMIC DNA]</scope>
    <source>
        <strain evidence="7 8">M2</strain>
    </source>
</reference>
<feature type="domain" description="WhiA LAGLIDADG-like" evidence="6">
    <location>
        <begin position="116"/>
        <end position="207"/>
    </location>
</feature>
<evidence type="ECO:0000259" key="5">
    <source>
        <dbReference type="Pfam" id="PF02650"/>
    </source>
</evidence>
<dbReference type="GO" id="GO:0003677">
    <property type="term" value="F:DNA binding"/>
    <property type="evidence" value="ECO:0007669"/>
    <property type="project" value="UniProtKB-KW"/>
</dbReference>
<comment type="function">
    <text evidence="4">Involved in cell division and chromosome segregation.</text>
</comment>
<dbReference type="InterPro" id="IPR003802">
    <property type="entry name" value="Sporulation_regulator_WhiA"/>
</dbReference>
<dbReference type="InterPro" id="IPR027434">
    <property type="entry name" value="Homing_endonucl"/>
</dbReference>
<sequence>MSFSTEVKNELCSVSMSRACCTRAEAYGALLHASVFSHKEIRLSAENAVVVRRLQALLQRAFFVDSEAESCGRKQQLIINDPPRIGRIFDALGYDRKNHITYHLNRNVLEEDCCIAAFLRGAFLMAGTVAGPDKKSHLELKSTHQSLTGEETSLMLDLGLAPKQARRASAQLLYFKDSASVEDFLTRIGAPHAAMELMQAKVEKNLRNTINRQVNCETANLVKAADASARQIAAIKSVLREGGEEAFPDNLRETVRLRLSYPTDSLTELARRFDPPISKPGLSHRLKKITEFAAKEN</sequence>
<keyword evidence="8" id="KW-1185">Reference proteome</keyword>
<evidence type="ECO:0000313" key="7">
    <source>
        <dbReference type="EMBL" id="MBC5696382.1"/>
    </source>
</evidence>
<comment type="similarity">
    <text evidence="4">Belongs to the WhiA family.</text>
</comment>
<dbReference type="Gene3D" id="3.10.28.10">
    <property type="entry name" value="Homing endonucleases"/>
    <property type="match status" value="1"/>
</dbReference>
<dbReference type="RefSeq" id="WP_186970489.1">
    <property type="nucleotide sequence ID" value="NZ_JACOPK010000010.1"/>
</dbReference>
<organism evidence="7 8">
    <name type="scientific">Agathobaculum hominis</name>
    <dbReference type="NCBI Taxonomy" id="2763014"/>
    <lineage>
        <taxon>Bacteria</taxon>
        <taxon>Bacillati</taxon>
        <taxon>Bacillota</taxon>
        <taxon>Clostridia</taxon>
        <taxon>Eubacteriales</taxon>
        <taxon>Butyricicoccaceae</taxon>
        <taxon>Agathobaculum</taxon>
    </lineage>
</organism>
<dbReference type="InterPro" id="IPR023054">
    <property type="entry name" value="Sporulation_regulator_WhiA_C"/>
</dbReference>
<dbReference type="PANTHER" id="PTHR37307">
    <property type="entry name" value="CELL DIVISION PROTEIN WHIA-RELATED"/>
    <property type="match status" value="1"/>
</dbReference>
<gene>
    <name evidence="4 7" type="primary">whiA</name>
    <name evidence="7" type="ORF">H8S02_10565</name>
</gene>
<dbReference type="Pfam" id="PF14527">
    <property type="entry name" value="LAGLIDADG_WhiA"/>
    <property type="match status" value="1"/>
</dbReference>